<dbReference type="AlphaFoldDB" id="A0A074TGT6"/>
<evidence type="ECO:0000256" key="2">
    <source>
        <dbReference type="ARBA" id="ARBA00022692"/>
    </source>
</evidence>
<dbReference type="STRING" id="1185766.SAMN05216224_10769"/>
<comment type="subcellular location">
    <subcellularLocation>
        <location evidence="1">Membrane</location>
        <topology evidence="1">Multi-pass membrane protein</topology>
    </subcellularLocation>
</comment>
<evidence type="ECO:0000256" key="3">
    <source>
        <dbReference type="ARBA" id="ARBA00022989"/>
    </source>
</evidence>
<dbReference type="GO" id="GO:0004671">
    <property type="term" value="F:protein C-terminal S-isoprenylcysteine carboxyl O-methyltransferase activity"/>
    <property type="evidence" value="ECO:0007669"/>
    <property type="project" value="InterPro"/>
</dbReference>
<keyword evidence="2 5" id="KW-0812">Transmembrane</keyword>
<keyword evidence="3 5" id="KW-1133">Transmembrane helix</keyword>
<dbReference type="GO" id="GO:0016020">
    <property type="term" value="C:membrane"/>
    <property type="evidence" value="ECO:0007669"/>
    <property type="project" value="UniProtKB-SubCell"/>
</dbReference>
<evidence type="ECO:0000313" key="7">
    <source>
        <dbReference type="Proteomes" id="UP000027725"/>
    </source>
</evidence>
<evidence type="ECO:0000313" key="6">
    <source>
        <dbReference type="EMBL" id="KEP69345.1"/>
    </source>
</evidence>
<feature type="transmembrane region" description="Helical" evidence="5">
    <location>
        <begin position="68"/>
        <end position="86"/>
    </location>
</feature>
<reference evidence="6 7" key="1">
    <citation type="submission" date="2014-03" db="EMBL/GenBank/DDBJ databases">
        <title>The draft genome sequence of Thioclava dalianensis DLFJ1-1.</title>
        <authorList>
            <person name="Lai Q."/>
            <person name="Shao Z."/>
        </authorList>
    </citation>
    <scope>NUCLEOTIDE SEQUENCE [LARGE SCALE GENOMIC DNA]</scope>
    <source>
        <strain evidence="6 7">DLFJ1-1</strain>
    </source>
</reference>
<dbReference type="PANTHER" id="PTHR43847">
    <property type="entry name" value="BLL3993 PROTEIN"/>
    <property type="match status" value="1"/>
</dbReference>
<organism evidence="6 7">
    <name type="scientific">Thioclava dalianensis</name>
    <dbReference type="NCBI Taxonomy" id="1185766"/>
    <lineage>
        <taxon>Bacteria</taxon>
        <taxon>Pseudomonadati</taxon>
        <taxon>Pseudomonadota</taxon>
        <taxon>Alphaproteobacteria</taxon>
        <taxon>Rhodobacterales</taxon>
        <taxon>Paracoccaceae</taxon>
        <taxon>Thioclava</taxon>
    </lineage>
</organism>
<evidence type="ECO:0000256" key="1">
    <source>
        <dbReference type="ARBA" id="ARBA00004141"/>
    </source>
</evidence>
<dbReference type="Proteomes" id="UP000027725">
    <property type="component" value="Unassembled WGS sequence"/>
</dbReference>
<dbReference type="PANTHER" id="PTHR43847:SF1">
    <property type="entry name" value="BLL3993 PROTEIN"/>
    <property type="match status" value="1"/>
</dbReference>
<dbReference type="eggNOG" id="COG1755">
    <property type="taxonomic scope" value="Bacteria"/>
</dbReference>
<dbReference type="EMBL" id="JHEH01000015">
    <property type="protein sequence ID" value="KEP69345.1"/>
    <property type="molecule type" value="Genomic_DNA"/>
</dbReference>
<dbReference type="Gene3D" id="1.20.120.1630">
    <property type="match status" value="1"/>
</dbReference>
<feature type="transmembrane region" description="Helical" evidence="5">
    <location>
        <begin position="117"/>
        <end position="150"/>
    </location>
</feature>
<dbReference type="Pfam" id="PF04140">
    <property type="entry name" value="ICMT"/>
    <property type="match status" value="1"/>
</dbReference>
<comment type="caution">
    <text evidence="6">The sequence shown here is derived from an EMBL/GenBank/DDBJ whole genome shotgun (WGS) entry which is preliminary data.</text>
</comment>
<keyword evidence="7" id="KW-1185">Reference proteome</keyword>
<feature type="transmembrane region" description="Helical" evidence="5">
    <location>
        <begin position="42"/>
        <end position="61"/>
    </location>
</feature>
<protein>
    <submittedName>
        <fullName evidence="6">Membrane protein</fullName>
    </submittedName>
</protein>
<evidence type="ECO:0000256" key="4">
    <source>
        <dbReference type="ARBA" id="ARBA00023136"/>
    </source>
</evidence>
<keyword evidence="4 5" id="KW-0472">Membrane</keyword>
<dbReference type="InterPro" id="IPR007269">
    <property type="entry name" value="ICMT_MeTrfase"/>
</dbReference>
<gene>
    <name evidence="6" type="ORF">DL1_04650</name>
</gene>
<name>A0A074TGT6_9RHOB</name>
<evidence type="ECO:0000256" key="5">
    <source>
        <dbReference type="SAM" id="Phobius"/>
    </source>
</evidence>
<sequence length="167" mass="18746">MAPGAALFLAFLIVQRLSELVIAKRNTRALLERGAREVAPGHYPLIVAMHSAWIAALLWWGHDAQIRWEWLVVFAALQGLRIWILASLGRRWTTRIIVLDEPLVLRGPYRWLRHPNYVLVIAEIAVAPLVLGLGWVALVFSALNAVVLTIRIQAEDGALRPRSAARQ</sequence>
<dbReference type="InterPro" id="IPR052527">
    <property type="entry name" value="Metal_cation-efflux_comp"/>
</dbReference>
<proteinExistence type="predicted"/>
<accession>A0A074TGT6</accession>